<proteinExistence type="predicted"/>
<accession>A0A5J4V219</accession>
<feature type="compositionally biased region" description="Low complexity" evidence="1">
    <location>
        <begin position="92"/>
        <end position="119"/>
    </location>
</feature>
<name>A0A5J4V219_9EUKA</name>
<feature type="compositionally biased region" description="Polar residues" evidence="1">
    <location>
        <begin position="38"/>
        <end position="91"/>
    </location>
</feature>
<evidence type="ECO:0000313" key="2">
    <source>
        <dbReference type="EMBL" id="KAA6376647.1"/>
    </source>
</evidence>
<feature type="region of interest" description="Disordered" evidence="1">
    <location>
        <begin position="38"/>
        <end position="274"/>
    </location>
</feature>
<feature type="compositionally biased region" description="Polar residues" evidence="1">
    <location>
        <begin position="189"/>
        <end position="230"/>
    </location>
</feature>
<protein>
    <submittedName>
        <fullName evidence="2">Uncharacterized protein</fullName>
    </submittedName>
</protein>
<feature type="compositionally biased region" description="Polar residues" evidence="1">
    <location>
        <begin position="244"/>
        <end position="261"/>
    </location>
</feature>
<feature type="compositionally biased region" description="Low complexity" evidence="1">
    <location>
        <begin position="231"/>
        <end position="242"/>
    </location>
</feature>
<feature type="compositionally biased region" description="Basic and acidic residues" evidence="1">
    <location>
        <begin position="140"/>
        <end position="188"/>
    </location>
</feature>
<sequence>MEVKQDEIFEKIKKIIEIIEEDETSYDSRDQITKTYITTKSFDTHTQSITTKEPVTVTGQSDDDPQQITPQISTQYETSTLDSSKRSQSAYSRRPSLAHSLSARSRSRSGSLRRPNRSGYGTNKDREMKSPDRQQQTETYRTDGGKQWRDDRYKRDNEERLRKHRLDEERDRKMKKERERARVKDQKTKSSVSSRTGTLTSSHGASSSLPRRTQDNAPSTSLSASRNRPLSSRGQSANSRSSDGTRNSPYKQHSGTRSPSGASRPHKRQKHHKF</sequence>
<dbReference type="Proteomes" id="UP000324800">
    <property type="component" value="Unassembled WGS sequence"/>
</dbReference>
<dbReference type="AlphaFoldDB" id="A0A5J4V219"/>
<dbReference type="EMBL" id="SNRW01010382">
    <property type="protein sequence ID" value="KAA6376647.1"/>
    <property type="molecule type" value="Genomic_DNA"/>
</dbReference>
<comment type="caution">
    <text evidence="2">The sequence shown here is derived from an EMBL/GenBank/DDBJ whole genome shotgun (WGS) entry which is preliminary data.</text>
</comment>
<organism evidence="2 3">
    <name type="scientific">Streblomastix strix</name>
    <dbReference type="NCBI Taxonomy" id="222440"/>
    <lineage>
        <taxon>Eukaryota</taxon>
        <taxon>Metamonada</taxon>
        <taxon>Preaxostyla</taxon>
        <taxon>Oxymonadida</taxon>
        <taxon>Streblomastigidae</taxon>
        <taxon>Streblomastix</taxon>
    </lineage>
</organism>
<evidence type="ECO:0000313" key="3">
    <source>
        <dbReference type="Proteomes" id="UP000324800"/>
    </source>
</evidence>
<feature type="compositionally biased region" description="Basic and acidic residues" evidence="1">
    <location>
        <begin position="123"/>
        <end position="132"/>
    </location>
</feature>
<evidence type="ECO:0000256" key="1">
    <source>
        <dbReference type="SAM" id="MobiDB-lite"/>
    </source>
</evidence>
<feature type="compositionally biased region" description="Basic residues" evidence="1">
    <location>
        <begin position="264"/>
        <end position="274"/>
    </location>
</feature>
<gene>
    <name evidence="2" type="ORF">EZS28_027827</name>
</gene>
<reference evidence="2 3" key="1">
    <citation type="submission" date="2019-03" db="EMBL/GenBank/DDBJ databases">
        <title>Single cell metagenomics reveals metabolic interactions within the superorganism composed of flagellate Streblomastix strix and complex community of Bacteroidetes bacteria on its surface.</title>
        <authorList>
            <person name="Treitli S.C."/>
            <person name="Kolisko M."/>
            <person name="Husnik F."/>
            <person name="Keeling P."/>
            <person name="Hampl V."/>
        </authorList>
    </citation>
    <scope>NUCLEOTIDE SEQUENCE [LARGE SCALE GENOMIC DNA]</scope>
    <source>
        <strain evidence="2">ST1C</strain>
    </source>
</reference>